<dbReference type="PANTHER" id="PTHR10173:SF57">
    <property type="entry name" value="PEPTIDE-METHIONINE (R)-S-OXIDE REDUCTASE"/>
    <property type="match status" value="1"/>
</dbReference>
<evidence type="ECO:0000256" key="3">
    <source>
        <dbReference type="ARBA" id="ARBA00048488"/>
    </source>
</evidence>
<dbReference type="GO" id="GO:0006979">
    <property type="term" value="P:response to oxidative stress"/>
    <property type="evidence" value="ECO:0007669"/>
    <property type="project" value="InterPro"/>
</dbReference>
<dbReference type="PROSITE" id="PS51790">
    <property type="entry name" value="MSRB"/>
    <property type="match status" value="1"/>
</dbReference>
<evidence type="ECO:0000256" key="1">
    <source>
        <dbReference type="ARBA" id="ARBA00012499"/>
    </source>
</evidence>
<comment type="caution">
    <text evidence="5">The sequence shown here is derived from an EMBL/GenBank/DDBJ whole genome shotgun (WGS) entry which is preliminary data.</text>
</comment>
<dbReference type="SUPFAM" id="SSF51316">
    <property type="entry name" value="Mss4-like"/>
    <property type="match status" value="1"/>
</dbReference>
<reference evidence="5 6" key="1">
    <citation type="submission" date="2020-05" db="EMBL/GenBank/DDBJ databases">
        <title>Parvularcula mediterraneae sp. nov., isolated from polypropylene straw from shallow seawater of the seashore of Laganas in Zakynthos island, Greece.</title>
        <authorList>
            <person name="Szabo I."/>
            <person name="Al-Omari J."/>
            <person name="Rado J."/>
            <person name="Szerdahelyi G.S."/>
        </authorList>
    </citation>
    <scope>NUCLEOTIDE SEQUENCE [LARGE SCALE GENOMIC DNA]</scope>
    <source>
        <strain evidence="5 6">ZS-1/3</strain>
    </source>
</reference>
<evidence type="ECO:0000259" key="4">
    <source>
        <dbReference type="PROSITE" id="PS51790"/>
    </source>
</evidence>
<dbReference type="GO" id="GO:0033743">
    <property type="term" value="F:peptide-methionine (R)-S-oxide reductase activity"/>
    <property type="evidence" value="ECO:0007669"/>
    <property type="project" value="UniProtKB-EC"/>
</dbReference>
<dbReference type="GO" id="GO:0005737">
    <property type="term" value="C:cytoplasm"/>
    <property type="evidence" value="ECO:0007669"/>
    <property type="project" value="TreeGrafter"/>
</dbReference>
<evidence type="ECO:0000256" key="2">
    <source>
        <dbReference type="ARBA" id="ARBA00023002"/>
    </source>
</evidence>
<dbReference type="Pfam" id="PF01641">
    <property type="entry name" value="SelR"/>
    <property type="match status" value="1"/>
</dbReference>
<proteinExistence type="predicted"/>
<dbReference type="RefSeq" id="WP_173197033.1">
    <property type="nucleotide sequence ID" value="NZ_JABFCX010000002.1"/>
</dbReference>
<dbReference type="EC" id="1.8.4.12" evidence="1"/>
<dbReference type="InterPro" id="IPR002579">
    <property type="entry name" value="Met_Sox_Rdtase_MsrB_dom"/>
</dbReference>
<dbReference type="NCBIfam" id="TIGR00357">
    <property type="entry name" value="peptide-methionine (R)-S-oxide reductase MsrB"/>
    <property type="match status" value="1"/>
</dbReference>
<gene>
    <name evidence="5" type="primary">msrB</name>
    <name evidence="5" type="ORF">HK107_04180</name>
</gene>
<dbReference type="InterPro" id="IPR028427">
    <property type="entry name" value="Met_Sox_Rdtase_MsrB"/>
</dbReference>
<comment type="catalytic activity">
    <reaction evidence="3">
        <text>L-methionyl-[protein] + [thioredoxin]-disulfide + H2O = L-methionyl-(R)-S-oxide-[protein] + [thioredoxin]-dithiol</text>
        <dbReference type="Rhea" id="RHEA:24164"/>
        <dbReference type="Rhea" id="RHEA-COMP:10698"/>
        <dbReference type="Rhea" id="RHEA-COMP:10700"/>
        <dbReference type="Rhea" id="RHEA-COMP:12313"/>
        <dbReference type="Rhea" id="RHEA-COMP:12314"/>
        <dbReference type="ChEBI" id="CHEBI:15377"/>
        <dbReference type="ChEBI" id="CHEBI:16044"/>
        <dbReference type="ChEBI" id="CHEBI:29950"/>
        <dbReference type="ChEBI" id="CHEBI:45764"/>
        <dbReference type="ChEBI" id="CHEBI:50058"/>
        <dbReference type="EC" id="1.8.4.12"/>
    </reaction>
</comment>
<sequence length="176" mass="19698">MRLDRRTLIAGTAAGLVLPAVGCARTNDADEESKMTEVKPVPLGESDVDWKAITEDEWRERLTDKQFRILRKEGTEWAGSSDLNDEKREGVFICAGCHLPIFPSSYKYNSGTGWPSFFDYAEGTLGFKTDYKLIYPRKEYHCIRCGGHQGHVFKDGPDPTGLRYCNNGAALLFVPA</sequence>
<dbReference type="Gene3D" id="2.170.150.20">
    <property type="entry name" value="Peptide methionine sulfoxide reductase"/>
    <property type="match status" value="1"/>
</dbReference>
<name>A0A7Y3W489_9PROT</name>
<accession>A0A7Y3W489</accession>
<feature type="domain" description="MsrB" evidence="4">
    <location>
        <begin position="55"/>
        <end position="176"/>
    </location>
</feature>
<keyword evidence="6" id="KW-1185">Reference proteome</keyword>
<organism evidence="5 6">
    <name type="scientific">Parvularcula mediterranea</name>
    <dbReference type="NCBI Taxonomy" id="2732508"/>
    <lineage>
        <taxon>Bacteria</taxon>
        <taxon>Pseudomonadati</taxon>
        <taxon>Pseudomonadota</taxon>
        <taxon>Alphaproteobacteria</taxon>
        <taxon>Parvularculales</taxon>
        <taxon>Parvularculaceae</taxon>
        <taxon>Parvularcula</taxon>
    </lineage>
</organism>
<dbReference type="Proteomes" id="UP000536835">
    <property type="component" value="Unassembled WGS sequence"/>
</dbReference>
<protein>
    <recommendedName>
        <fullName evidence="1">peptide-methionine (R)-S-oxide reductase</fullName>
        <ecNumber evidence="1">1.8.4.12</ecNumber>
    </recommendedName>
</protein>
<dbReference type="EMBL" id="JABFCX010000002">
    <property type="protein sequence ID" value="NNU15515.1"/>
    <property type="molecule type" value="Genomic_DNA"/>
</dbReference>
<dbReference type="AlphaFoldDB" id="A0A7Y3W489"/>
<dbReference type="InterPro" id="IPR011057">
    <property type="entry name" value="Mss4-like_sf"/>
</dbReference>
<evidence type="ECO:0000313" key="6">
    <source>
        <dbReference type="Proteomes" id="UP000536835"/>
    </source>
</evidence>
<keyword evidence="2 5" id="KW-0560">Oxidoreductase</keyword>
<dbReference type="PANTHER" id="PTHR10173">
    <property type="entry name" value="METHIONINE SULFOXIDE REDUCTASE"/>
    <property type="match status" value="1"/>
</dbReference>
<evidence type="ECO:0000313" key="5">
    <source>
        <dbReference type="EMBL" id="NNU15515.1"/>
    </source>
</evidence>
<dbReference type="GO" id="GO:0030091">
    <property type="term" value="P:protein repair"/>
    <property type="evidence" value="ECO:0007669"/>
    <property type="project" value="InterPro"/>
</dbReference>